<evidence type="ECO:0000313" key="1">
    <source>
        <dbReference type="EMBL" id="UQA93174.1"/>
    </source>
</evidence>
<dbReference type="Gene3D" id="1.10.10.60">
    <property type="entry name" value="Homeodomain-like"/>
    <property type="match status" value="1"/>
</dbReference>
<dbReference type="EMBL" id="CP086322">
    <property type="protein sequence ID" value="UQA93174.1"/>
    <property type="molecule type" value="Genomic_DNA"/>
</dbReference>
<name>A0ABY4M5Y6_9ACTN</name>
<protein>
    <recommendedName>
        <fullName evidence="3">HTH araC/xylS-type domain-containing protein</fullName>
    </recommendedName>
</protein>
<dbReference type="Proteomes" id="UP000830115">
    <property type="component" value="Chromosome"/>
</dbReference>
<evidence type="ECO:0008006" key="3">
    <source>
        <dbReference type="Google" id="ProtNLM"/>
    </source>
</evidence>
<gene>
    <name evidence="1" type="ORF">K9S39_16160</name>
</gene>
<proteinExistence type="predicted"/>
<keyword evidence="2" id="KW-1185">Reference proteome</keyword>
<organism evidence="1 2">
    <name type="scientific">Streptomyces halobius</name>
    <dbReference type="NCBI Taxonomy" id="2879846"/>
    <lineage>
        <taxon>Bacteria</taxon>
        <taxon>Bacillati</taxon>
        <taxon>Actinomycetota</taxon>
        <taxon>Actinomycetes</taxon>
        <taxon>Kitasatosporales</taxon>
        <taxon>Streptomycetaceae</taxon>
        <taxon>Streptomyces</taxon>
    </lineage>
</organism>
<accession>A0ABY4M5Y6</accession>
<sequence length="106" mass="11170">MSGLSGRCARTVALAAALARGRPLAEVARSVSLVERRLHRHSLDVFEYGPKTLAWVLRLVRALEPARDGMPYAEVAARAGCADQAHLAREVKSLAGAPMGGLLGPG</sequence>
<dbReference type="RefSeq" id="WP_248864045.1">
    <property type="nucleotide sequence ID" value="NZ_CP086322.1"/>
</dbReference>
<evidence type="ECO:0000313" key="2">
    <source>
        <dbReference type="Proteomes" id="UP000830115"/>
    </source>
</evidence>
<reference evidence="1" key="1">
    <citation type="submission" date="2021-10" db="EMBL/GenBank/DDBJ databases">
        <title>Streptomyces nigrumlapis sp.nov.,an antimicrobial producing actinobacterium isolated from Black Gobi rocks.</title>
        <authorList>
            <person name="Wen Y."/>
            <person name="Zhang W."/>
            <person name="Liu X.G."/>
        </authorList>
    </citation>
    <scope>NUCLEOTIDE SEQUENCE</scope>
    <source>
        <strain evidence="1">ST13-2-2</strain>
    </source>
</reference>